<comment type="caution">
    <text evidence="2">The sequence shown here is derived from an EMBL/GenBank/DDBJ whole genome shotgun (WGS) entry which is preliminary data.</text>
</comment>
<protein>
    <submittedName>
        <fullName evidence="2">Phage tail protein</fullName>
    </submittedName>
</protein>
<sequence>MANLVFKFNWEHRPYPYNFAQGKQQFMLPFASGIPNLTPDWTQVQGLGNAATKTVGSEIGNLPEHGVYGISNFGYGGVAPTGPETDLDLWYKTTLQRSGFRNAPGTIYRNNFVAGYAPSIVIARTSTTATELFLPYYTATRATQMAVIAWQYNSSTDVLNKTEQIVYTSKNPVIANTANTDTSGKLVTVDGSGELRSKGFTVDSNGVFKAASPIARLFADSLELNDDAAKQSITFEKMDVGDYLIQGSLGFAQEGWYIEMPKDANGNVIVAVAYEQLENGDISIKTYKKKFDIESASIVPDYTKPIDIPETRWIDIRLHQEPEPDTDPEYESVYGETPMDFQPTNLSHAVAAALEGVDPPEINEESI</sequence>
<organism evidence="2 3">
    <name type="scientific">Acinetobacter courvalinii</name>
    <dbReference type="NCBI Taxonomy" id="280147"/>
    <lineage>
        <taxon>Bacteria</taxon>
        <taxon>Pseudomonadati</taxon>
        <taxon>Pseudomonadota</taxon>
        <taxon>Gammaproteobacteria</taxon>
        <taxon>Moraxellales</taxon>
        <taxon>Moraxellaceae</taxon>
        <taxon>Acinetobacter</taxon>
    </lineage>
</organism>
<dbReference type="AlphaFoldDB" id="A0AA42I5X2"/>
<proteinExistence type="predicted"/>
<reference evidence="2" key="1">
    <citation type="submission" date="2022-09" db="EMBL/GenBank/DDBJ databases">
        <title>Intensive care unit water sources are persistently colonized with multi-drug resistant bacteria and are the site of extensive horizontal gene transfer of antibiotic resistance genes.</title>
        <authorList>
            <person name="Diorio-Toth L."/>
        </authorList>
    </citation>
    <scope>NUCLEOTIDE SEQUENCE</scope>
    <source>
        <strain evidence="2">GD04005</strain>
    </source>
</reference>
<feature type="domain" description="Phage tail protein C-terminal" evidence="1">
    <location>
        <begin position="201"/>
        <end position="319"/>
    </location>
</feature>
<dbReference type="RefSeq" id="WP_279694551.1">
    <property type="nucleotide sequence ID" value="NZ_JAOEEO010000001.1"/>
</dbReference>
<evidence type="ECO:0000313" key="2">
    <source>
        <dbReference type="EMBL" id="MDH0562906.1"/>
    </source>
</evidence>
<dbReference type="Proteomes" id="UP001159329">
    <property type="component" value="Unassembled WGS sequence"/>
</dbReference>
<name>A0AA42I5X2_9GAMM</name>
<dbReference type="EMBL" id="JAOEEO010000001">
    <property type="protein sequence ID" value="MDH0562906.1"/>
    <property type="molecule type" value="Genomic_DNA"/>
</dbReference>
<evidence type="ECO:0000259" key="1">
    <source>
        <dbReference type="Pfam" id="PF25670"/>
    </source>
</evidence>
<gene>
    <name evidence="2" type="ORF">N7644_04325</name>
</gene>
<accession>A0AA42I5X2</accession>
<evidence type="ECO:0000313" key="3">
    <source>
        <dbReference type="Proteomes" id="UP001159329"/>
    </source>
</evidence>
<dbReference type="InterPro" id="IPR058008">
    <property type="entry name" value="Gp26_C"/>
</dbReference>
<dbReference type="Pfam" id="PF25670">
    <property type="entry name" value="Phage_tail_C_2"/>
    <property type="match status" value="1"/>
</dbReference>